<organism evidence="2 3">
    <name type="scientific">Podila minutissima</name>
    <dbReference type="NCBI Taxonomy" id="64525"/>
    <lineage>
        <taxon>Eukaryota</taxon>
        <taxon>Fungi</taxon>
        <taxon>Fungi incertae sedis</taxon>
        <taxon>Mucoromycota</taxon>
        <taxon>Mortierellomycotina</taxon>
        <taxon>Mortierellomycetes</taxon>
        <taxon>Mortierellales</taxon>
        <taxon>Mortierellaceae</taxon>
        <taxon>Podila</taxon>
    </lineage>
</organism>
<feature type="region of interest" description="Disordered" evidence="1">
    <location>
        <begin position="625"/>
        <end position="682"/>
    </location>
</feature>
<proteinExistence type="predicted"/>
<dbReference type="EMBL" id="JAAAUY010000085">
    <property type="protein sequence ID" value="KAF9335798.1"/>
    <property type="molecule type" value="Genomic_DNA"/>
</dbReference>
<dbReference type="Proteomes" id="UP000696485">
    <property type="component" value="Unassembled WGS sequence"/>
</dbReference>
<evidence type="ECO:0000256" key="1">
    <source>
        <dbReference type="SAM" id="MobiDB-lite"/>
    </source>
</evidence>
<protein>
    <submittedName>
        <fullName evidence="2">Uncharacterized protein</fullName>
    </submittedName>
</protein>
<name>A0A9P5SQX5_9FUNG</name>
<feature type="region of interest" description="Disordered" evidence="1">
    <location>
        <begin position="126"/>
        <end position="189"/>
    </location>
</feature>
<dbReference type="AlphaFoldDB" id="A0A9P5SQX5"/>
<feature type="compositionally biased region" description="Low complexity" evidence="1">
    <location>
        <begin position="134"/>
        <end position="158"/>
    </location>
</feature>
<evidence type="ECO:0000313" key="2">
    <source>
        <dbReference type="EMBL" id="KAF9335798.1"/>
    </source>
</evidence>
<evidence type="ECO:0000313" key="3">
    <source>
        <dbReference type="Proteomes" id="UP000696485"/>
    </source>
</evidence>
<sequence length="682" mass="74790">MTTFSDEEMAWIGEGLDSSPDSYFEAFDISDKRRGYMRYLRLIQTADLSDAVKKTLLNAFEIWKRDMAPQFWLRRRARIAAIDTATVLVEGSVPYAESAILQNAEDLVASSSTNTTSASRSLLDVKHISDAQETPPVTSETTYTTTSTATSMATPTATGSILNTERSPDEDLDDDKDRDDPDLDPHVARARASPFYELVDFIFKKAQGQGPPLPALPPGLSPTHDEMFRVALQLLRDPGDVTKKKPVFTLVSGIVNTLSPIGQQFTISPLVEDQSRMACLSYRSKAIDDLRADMLAALYPDPDDSAAMSVESLQIFVYESLLQCMGPRPTRAAKEKYLMLKIVSQVLHWLENDNFASPLSEHVFVSAWSDIVNTLFAQSGLRGIPGELGSRASRESRFLAESVFGGKTVTSSSSRKVDLTIRVFVDKSWTDEICVFECKPEVSDLVCQVQQGKSVRLNTAILLALEEKGLDIAQHYPIIAETRSLSIDFYTLRRYSDIIGCGRATQEKVWLPSGYTKLNAFLKSRSFEVLFGFRAHMALYAKTATATLASSPATPHSTFPVGANLSSPATSRFTSMPEAWSSSASTPLTTSSRASTPAAVAPVTPTVAAFHATLEACATAQATVQATTPDIMEPPQRPTTPPPRKRDLPFVMFSPSKSQRRGGMSSSDYGRPITQDDDDPVF</sequence>
<feature type="compositionally biased region" description="Acidic residues" evidence="1">
    <location>
        <begin position="168"/>
        <end position="182"/>
    </location>
</feature>
<gene>
    <name evidence="2" type="ORF">BG006_010602</name>
</gene>
<keyword evidence="3" id="KW-1185">Reference proteome</keyword>
<comment type="caution">
    <text evidence="2">The sequence shown here is derived from an EMBL/GenBank/DDBJ whole genome shotgun (WGS) entry which is preliminary data.</text>
</comment>
<accession>A0A9P5SQX5</accession>
<reference evidence="2" key="1">
    <citation type="journal article" date="2020" name="Fungal Divers.">
        <title>Resolving the Mortierellaceae phylogeny through synthesis of multi-gene phylogenetics and phylogenomics.</title>
        <authorList>
            <person name="Vandepol N."/>
            <person name="Liber J."/>
            <person name="Desiro A."/>
            <person name="Na H."/>
            <person name="Kennedy M."/>
            <person name="Barry K."/>
            <person name="Grigoriev I.V."/>
            <person name="Miller A.N."/>
            <person name="O'Donnell K."/>
            <person name="Stajich J.E."/>
            <person name="Bonito G."/>
        </authorList>
    </citation>
    <scope>NUCLEOTIDE SEQUENCE</scope>
    <source>
        <strain evidence="2">NVP1</strain>
    </source>
</reference>